<dbReference type="Proteomes" id="UP000029558">
    <property type="component" value="Chromosome"/>
</dbReference>
<gene>
    <name evidence="1" type="ORF">KU39_2139</name>
</gene>
<sequence>MAMDSADVSHRCAYRLDTLRAMLNQAIKVEDNDYKYSWQSVSYFPVWPFYHHPLSSLEQAECDHYSYMPCLAVNLTNHFSMRITQQSYVGQTEFISLLSYQTGQQMQPAFVSLTDFVKALLSIHRHKAIAERLLHYDTPDSDGYYGVAILQGGGSIGVYRLYAKALDAVLNKHSYRYHHGHFTASAEHSLAADTLVTACDAAKNRNIFAYLAYQRLKQQQNNPQMNSGDIVSTVTTHKCLLQSADMNQMTVDYGLENALMSVTAALYSAAKTHGYRAQVSLKAEGRMLKQVTWPIVSADYTHVLATGKNFNRFGQRVKQHNAESQGIVCVAYAMAESQRCFYYFNQDQLDEIQSEGWRYRQQVQELLAAQQSVSQQQGQTVTAIAYAKAKFNTFLGQEKINIVDFDDHDHGQQITLCEVLLISKDPILKKDPVRFVSTALLNRLAAPKLSLGQVSELGVNVSITLGLIVKENISLGTVCGYSELTNKLIDGYQRIKSRLDRINITKDIKISDKGPVWGGSLRNTQGKKAVRGSLLSRAEALTSDDDNEGNLLNLTTDDTSGSFNVWGIKDKAQGDFRWYDIQGDAVAQFMRYTADAAARMHLDHNALLINSHAKAEVDTFTGNCEISSYFPNKQGWHAAFELINKEERFKRPLERTYHPLDVINCGRFFVKLESELSAVVAATGSLYANAVVHFKRFRTKDGRSRMLAQMVPLTDKEHTEYQNSKNKVVPEKALKRIKTIKPSIKTEVGVKAFAGAELGATIQGAIYWQDPGLVPEKAKSRFNPDSSYAYYREQQLKQQTPYFRKMMSVALGVDGALGAGLEYAFRVHYSAQLQRFILVFKAEAVCGIGFGGHFECIVEGKEIEQFALFLYHQLSQIDFSHVDFQRTLTKLFYKDYKTDGYLSYLGLMA</sequence>
<proteinExistence type="predicted"/>
<reference evidence="1 2" key="1">
    <citation type="journal article" date="2014" name="Genome Announc.">
        <title>Comparative Genome Analysis of Two Isolates of the Fish Pathogen Piscirickettsia salmonis from Different Hosts Reveals Major Differences in Virulence-Associated Secretion Systems.</title>
        <authorList>
            <person name="Bohle H."/>
            <person name="Henriquez P."/>
            <person name="Grothusen H."/>
            <person name="Navas E."/>
            <person name="Sandoval A."/>
            <person name="Bustamante F."/>
            <person name="Bustos P."/>
            <person name="Mancilla M."/>
        </authorList>
    </citation>
    <scope>NUCLEOTIDE SEQUENCE [LARGE SCALE GENOMIC DNA]</scope>
    <source>
        <strain evidence="2">B1-32597</strain>
    </source>
</reference>
<dbReference type="RefSeq" id="WP_027242873.1">
    <property type="nucleotide sequence ID" value="NZ_CP012508.1"/>
</dbReference>
<evidence type="ECO:0000313" key="1">
    <source>
        <dbReference type="EMBL" id="ALB23319.1"/>
    </source>
</evidence>
<organism evidence="1 2">
    <name type="scientific">Piscirickettsia salmonis</name>
    <dbReference type="NCBI Taxonomy" id="1238"/>
    <lineage>
        <taxon>Bacteria</taxon>
        <taxon>Pseudomonadati</taxon>
        <taxon>Pseudomonadota</taxon>
        <taxon>Gammaproteobacteria</taxon>
        <taxon>Thiotrichales</taxon>
        <taxon>Piscirickettsiaceae</taxon>
        <taxon>Piscirickettsia</taxon>
    </lineage>
</organism>
<accession>A0A1L6TD35</accession>
<name>A0A1L6TD35_PISSA</name>
<dbReference type="AlphaFoldDB" id="A0A1L6TD35"/>
<evidence type="ECO:0000313" key="2">
    <source>
        <dbReference type="Proteomes" id="UP000029558"/>
    </source>
</evidence>
<protein>
    <submittedName>
        <fullName evidence="1">Uncharacterized protein</fullName>
    </submittedName>
</protein>
<dbReference type="OrthoDB" id="9934308at2"/>
<dbReference type="EMBL" id="CP012508">
    <property type="protein sequence ID" value="ALB23319.1"/>
    <property type="molecule type" value="Genomic_DNA"/>
</dbReference>